<dbReference type="PANTHER" id="PTHR30040:SF2">
    <property type="entry name" value="FAD:PROTEIN FMN TRANSFERASE"/>
    <property type="match status" value="1"/>
</dbReference>
<accession>A0A344TIS7</accession>
<evidence type="ECO:0000256" key="5">
    <source>
        <dbReference type="ARBA" id="ARBA00022723"/>
    </source>
</evidence>
<keyword evidence="12" id="KW-0732">Signal</keyword>
<dbReference type="Pfam" id="PF02424">
    <property type="entry name" value="ApbE"/>
    <property type="match status" value="1"/>
</dbReference>
<organism evidence="13 14">
    <name type="scientific">Runella rosea</name>
    <dbReference type="NCBI Taxonomy" id="2259595"/>
    <lineage>
        <taxon>Bacteria</taxon>
        <taxon>Pseudomonadati</taxon>
        <taxon>Bacteroidota</taxon>
        <taxon>Cytophagia</taxon>
        <taxon>Cytophagales</taxon>
        <taxon>Spirosomataceae</taxon>
        <taxon>Runella</taxon>
    </lineage>
</organism>
<dbReference type="Gene3D" id="3.10.520.10">
    <property type="entry name" value="ApbE-like domains"/>
    <property type="match status" value="1"/>
</dbReference>
<reference evidence="13 14" key="1">
    <citation type="submission" date="2018-07" db="EMBL/GenBank/DDBJ databases">
        <title>Genome sequencing of Runella.</title>
        <authorList>
            <person name="Baek M.-G."/>
            <person name="Yi H."/>
        </authorList>
    </citation>
    <scope>NUCLEOTIDE SEQUENCE [LARGE SCALE GENOMIC DNA]</scope>
    <source>
        <strain evidence="13 14">HYN0085</strain>
    </source>
</reference>
<evidence type="ECO:0000256" key="7">
    <source>
        <dbReference type="ARBA" id="ARBA00022842"/>
    </source>
</evidence>
<dbReference type="KEGG" id="run:DR864_12675"/>
<comment type="catalytic activity">
    <reaction evidence="9 10">
        <text>L-threonyl-[protein] + FAD = FMN-L-threonyl-[protein] + AMP + H(+)</text>
        <dbReference type="Rhea" id="RHEA:36847"/>
        <dbReference type="Rhea" id="RHEA-COMP:11060"/>
        <dbReference type="Rhea" id="RHEA-COMP:11061"/>
        <dbReference type="ChEBI" id="CHEBI:15378"/>
        <dbReference type="ChEBI" id="CHEBI:30013"/>
        <dbReference type="ChEBI" id="CHEBI:57692"/>
        <dbReference type="ChEBI" id="CHEBI:74257"/>
        <dbReference type="ChEBI" id="CHEBI:456215"/>
        <dbReference type="EC" id="2.7.1.180"/>
    </reaction>
</comment>
<evidence type="ECO:0000256" key="10">
    <source>
        <dbReference type="PIRNR" id="PIRNR006268"/>
    </source>
</evidence>
<dbReference type="Proteomes" id="UP000251993">
    <property type="component" value="Chromosome"/>
</dbReference>
<evidence type="ECO:0000256" key="6">
    <source>
        <dbReference type="ARBA" id="ARBA00022827"/>
    </source>
</evidence>
<name>A0A344TIS7_9BACT</name>
<feature type="binding site" evidence="11">
    <location>
        <position position="168"/>
    </location>
    <ligand>
        <name>Mg(2+)</name>
        <dbReference type="ChEBI" id="CHEBI:18420"/>
    </ligand>
</feature>
<dbReference type="InterPro" id="IPR003374">
    <property type="entry name" value="ApbE-like_sf"/>
</dbReference>
<evidence type="ECO:0000256" key="11">
    <source>
        <dbReference type="PIRSR" id="PIRSR006268-2"/>
    </source>
</evidence>
<comment type="cofactor">
    <cofactor evidence="11">
        <name>Mg(2+)</name>
        <dbReference type="ChEBI" id="CHEBI:18420"/>
    </cofactor>
    <cofactor evidence="11">
        <name>Mn(2+)</name>
        <dbReference type="ChEBI" id="CHEBI:29035"/>
    </cofactor>
    <text evidence="11">Magnesium. Can also use manganese.</text>
</comment>
<sequence>MKLMFLLLLAFIPAFGQGQGSVSLGESMVSLTGEAQGTTYRIKYRDEQKRSFQQQIDSLLAEIDQSLSIYRPDSEISQFNRSMSHRFMSPHFYTVLKKSAEVFRDTKGAFDPTVLPLVEAYGFGPAKRPKGTFVNVDSLLQYVGFQHITFDSISVVKQKANIRLDLNSIAQGYSVDVVAGVLEKQGIKNYMVEIGGEVRTKGQKNDGQAWTIGIENPLHPARLQTTIKLHNRAMTTAGNYRNRYEVNGQVFSHIINPKTGEMEQSSILSVTVLAEDAITADGYDTAFFVMGLEAVKQFMVTRRDMDVYILYTDDAGQLKTFSTAGIKNL</sequence>
<dbReference type="GO" id="GO:0046872">
    <property type="term" value="F:metal ion binding"/>
    <property type="evidence" value="ECO:0007669"/>
    <property type="project" value="UniProtKB-UniRule"/>
</dbReference>
<evidence type="ECO:0000256" key="1">
    <source>
        <dbReference type="ARBA" id="ARBA00011955"/>
    </source>
</evidence>
<feature type="chain" id="PRO_5039900875" description="FAD:protein FMN transferase" evidence="12">
    <location>
        <begin position="17"/>
        <end position="329"/>
    </location>
</feature>
<dbReference type="PIRSF" id="PIRSF006268">
    <property type="entry name" value="ApbE"/>
    <property type="match status" value="1"/>
</dbReference>
<comment type="similarity">
    <text evidence="10">Belongs to the ApbE family.</text>
</comment>
<dbReference type="EC" id="2.7.1.180" evidence="1 10"/>
<proteinExistence type="inferred from homology"/>
<evidence type="ECO:0000256" key="3">
    <source>
        <dbReference type="ARBA" id="ARBA00022630"/>
    </source>
</evidence>
<dbReference type="RefSeq" id="WP_114067331.1">
    <property type="nucleotide sequence ID" value="NZ_CP030850.1"/>
</dbReference>
<dbReference type="GO" id="GO:0016740">
    <property type="term" value="F:transferase activity"/>
    <property type="evidence" value="ECO:0007669"/>
    <property type="project" value="UniProtKB-UniRule"/>
</dbReference>
<evidence type="ECO:0000313" key="14">
    <source>
        <dbReference type="Proteomes" id="UP000251993"/>
    </source>
</evidence>
<keyword evidence="6 10" id="KW-0274">FAD</keyword>
<dbReference type="OrthoDB" id="9778595at2"/>
<feature type="binding site" evidence="11">
    <location>
        <position position="281"/>
    </location>
    <ligand>
        <name>Mg(2+)</name>
        <dbReference type="ChEBI" id="CHEBI:18420"/>
    </ligand>
</feature>
<keyword evidence="14" id="KW-1185">Reference proteome</keyword>
<evidence type="ECO:0000256" key="12">
    <source>
        <dbReference type="SAM" id="SignalP"/>
    </source>
</evidence>
<evidence type="ECO:0000256" key="2">
    <source>
        <dbReference type="ARBA" id="ARBA00016337"/>
    </source>
</evidence>
<keyword evidence="7 10" id="KW-0460">Magnesium</keyword>
<evidence type="ECO:0000256" key="8">
    <source>
        <dbReference type="ARBA" id="ARBA00031306"/>
    </source>
</evidence>
<evidence type="ECO:0000313" key="13">
    <source>
        <dbReference type="EMBL" id="AXE18548.1"/>
    </source>
</evidence>
<protein>
    <recommendedName>
        <fullName evidence="2 10">FAD:protein FMN transferase</fullName>
        <ecNumber evidence="1 10">2.7.1.180</ecNumber>
    </recommendedName>
    <alternativeName>
        <fullName evidence="8 10">Flavin transferase</fullName>
    </alternativeName>
</protein>
<evidence type="ECO:0000256" key="4">
    <source>
        <dbReference type="ARBA" id="ARBA00022679"/>
    </source>
</evidence>
<evidence type="ECO:0000256" key="9">
    <source>
        <dbReference type="ARBA" id="ARBA00048540"/>
    </source>
</evidence>
<dbReference type="AlphaFoldDB" id="A0A344TIS7"/>
<keyword evidence="5 10" id="KW-0479">Metal-binding</keyword>
<dbReference type="SUPFAM" id="SSF143631">
    <property type="entry name" value="ApbE-like"/>
    <property type="match status" value="1"/>
</dbReference>
<gene>
    <name evidence="13" type="ORF">DR864_12675</name>
</gene>
<keyword evidence="3 10" id="KW-0285">Flavoprotein</keyword>
<keyword evidence="4 10" id="KW-0808">Transferase</keyword>
<dbReference type="PANTHER" id="PTHR30040">
    <property type="entry name" value="THIAMINE BIOSYNTHESIS LIPOPROTEIN APBE"/>
    <property type="match status" value="1"/>
</dbReference>
<dbReference type="EMBL" id="CP030850">
    <property type="protein sequence ID" value="AXE18548.1"/>
    <property type="molecule type" value="Genomic_DNA"/>
</dbReference>
<dbReference type="InterPro" id="IPR024932">
    <property type="entry name" value="ApbE"/>
</dbReference>
<feature type="signal peptide" evidence="12">
    <location>
        <begin position="1"/>
        <end position="16"/>
    </location>
</feature>
<feature type="binding site" evidence="11">
    <location>
        <position position="285"/>
    </location>
    <ligand>
        <name>Mg(2+)</name>
        <dbReference type="ChEBI" id="CHEBI:18420"/>
    </ligand>
</feature>